<accession>A0AAE0K373</accession>
<proteinExistence type="predicted"/>
<evidence type="ECO:0000313" key="3">
    <source>
        <dbReference type="EMBL" id="KAK3368566.1"/>
    </source>
</evidence>
<dbReference type="Proteomes" id="UP001285441">
    <property type="component" value="Unassembled WGS sequence"/>
</dbReference>
<dbReference type="AlphaFoldDB" id="A0AAE0K373"/>
<reference evidence="3" key="1">
    <citation type="journal article" date="2023" name="Mol. Phylogenet. Evol.">
        <title>Genome-scale phylogeny and comparative genomics of the fungal order Sordariales.</title>
        <authorList>
            <person name="Hensen N."/>
            <person name="Bonometti L."/>
            <person name="Westerberg I."/>
            <person name="Brannstrom I.O."/>
            <person name="Guillou S."/>
            <person name="Cros-Aarteil S."/>
            <person name="Calhoun S."/>
            <person name="Haridas S."/>
            <person name="Kuo A."/>
            <person name="Mondo S."/>
            <person name="Pangilinan J."/>
            <person name="Riley R."/>
            <person name="LaButti K."/>
            <person name="Andreopoulos B."/>
            <person name="Lipzen A."/>
            <person name="Chen C."/>
            <person name="Yan M."/>
            <person name="Daum C."/>
            <person name="Ng V."/>
            <person name="Clum A."/>
            <person name="Steindorff A."/>
            <person name="Ohm R.A."/>
            <person name="Martin F."/>
            <person name="Silar P."/>
            <person name="Natvig D.O."/>
            <person name="Lalanne C."/>
            <person name="Gautier V."/>
            <person name="Ament-Velasquez S.L."/>
            <person name="Kruys A."/>
            <person name="Hutchinson M.I."/>
            <person name="Powell A.J."/>
            <person name="Barry K."/>
            <person name="Miller A.N."/>
            <person name="Grigoriev I.V."/>
            <person name="Debuchy R."/>
            <person name="Gladieux P."/>
            <person name="Hiltunen Thoren M."/>
            <person name="Johannesson H."/>
        </authorList>
    </citation>
    <scope>NUCLEOTIDE SEQUENCE</scope>
    <source>
        <strain evidence="3">CBS 232.78</strain>
    </source>
</reference>
<dbReference type="InterPro" id="IPR046539">
    <property type="entry name" value="DUF6604"/>
</dbReference>
<gene>
    <name evidence="3" type="ORF">B0H63DRAFT_504340</name>
</gene>
<dbReference type="EMBL" id="JAULSW010000010">
    <property type="protein sequence ID" value="KAK3368566.1"/>
    <property type="molecule type" value="Genomic_DNA"/>
</dbReference>
<evidence type="ECO:0000313" key="4">
    <source>
        <dbReference type="Proteomes" id="UP001285441"/>
    </source>
</evidence>
<feature type="region of interest" description="Disordered" evidence="1">
    <location>
        <begin position="34"/>
        <end position="54"/>
    </location>
</feature>
<comment type="caution">
    <text evidence="3">The sequence shown here is derived from an EMBL/GenBank/DDBJ whole genome shotgun (WGS) entry which is preliminary data.</text>
</comment>
<evidence type="ECO:0000256" key="1">
    <source>
        <dbReference type="SAM" id="MobiDB-lite"/>
    </source>
</evidence>
<organism evidence="3 4">
    <name type="scientific">Podospora didyma</name>
    <dbReference type="NCBI Taxonomy" id="330526"/>
    <lineage>
        <taxon>Eukaryota</taxon>
        <taxon>Fungi</taxon>
        <taxon>Dikarya</taxon>
        <taxon>Ascomycota</taxon>
        <taxon>Pezizomycotina</taxon>
        <taxon>Sordariomycetes</taxon>
        <taxon>Sordariomycetidae</taxon>
        <taxon>Sordariales</taxon>
        <taxon>Podosporaceae</taxon>
        <taxon>Podospora</taxon>
    </lineage>
</organism>
<dbReference type="PANTHER" id="PTHR38795">
    <property type="entry name" value="DUF6604 DOMAIN-CONTAINING PROTEIN"/>
    <property type="match status" value="1"/>
</dbReference>
<dbReference type="Pfam" id="PF20253">
    <property type="entry name" value="DUF6604"/>
    <property type="match status" value="1"/>
</dbReference>
<name>A0AAE0K373_9PEZI</name>
<feature type="domain" description="DUF6604" evidence="2">
    <location>
        <begin position="11"/>
        <end position="237"/>
    </location>
</feature>
<evidence type="ECO:0000259" key="2">
    <source>
        <dbReference type="Pfam" id="PF20253"/>
    </source>
</evidence>
<reference evidence="3" key="2">
    <citation type="submission" date="2023-06" db="EMBL/GenBank/DDBJ databases">
        <authorList>
            <consortium name="Lawrence Berkeley National Laboratory"/>
            <person name="Haridas S."/>
            <person name="Hensen N."/>
            <person name="Bonometti L."/>
            <person name="Westerberg I."/>
            <person name="Brannstrom I.O."/>
            <person name="Guillou S."/>
            <person name="Cros-Aarteil S."/>
            <person name="Calhoun S."/>
            <person name="Kuo A."/>
            <person name="Mondo S."/>
            <person name="Pangilinan J."/>
            <person name="Riley R."/>
            <person name="LaButti K."/>
            <person name="Andreopoulos B."/>
            <person name="Lipzen A."/>
            <person name="Chen C."/>
            <person name="Yanf M."/>
            <person name="Daum C."/>
            <person name="Ng V."/>
            <person name="Clum A."/>
            <person name="Steindorff A."/>
            <person name="Ohm R."/>
            <person name="Martin F."/>
            <person name="Silar P."/>
            <person name="Natvig D."/>
            <person name="Lalanne C."/>
            <person name="Gautier V."/>
            <person name="Ament-velasquez S.L."/>
            <person name="Kruys A."/>
            <person name="Hutchinson M.I."/>
            <person name="Powell A.J."/>
            <person name="Barry K."/>
            <person name="Miller A.N."/>
            <person name="Grigoriev I.V."/>
            <person name="Debuchy R."/>
            <person name="Gladieux P."/>
            <person name="Thoren M.H."/>
            <person name="Johannesson H."/>
        </authorList>
    </citation>
    <scope>NUCLEOTIDE SEQUENCE</scope>
    <source>
        <strain evidence="3">CBS 232.78</strain>
    </source>
</reference>
<protein>
    <recommendedName>
        <fullName evidence="2">DUF6604 domain-containing protein</fullName>
    </recommendedName>
</protein>
<keyword evidence="4" id="KW-1185">Reference proteome</keyword>
<sequence length="783" mass="86508">MLPASLKSIYQQYKADTDAVATWLATTAKQHGYTTIGNGPPAGGSKRPKGKARKAVQPKLQVQPASWAATTEVKNKIQQLPEYFAVAIERVIWVRKTFSQRLAAANARVNTASDGRHNYFVGVLESVRDCLKPLVEAGLYNSDRMHKATRARYTGSSKDPLSNISPDPAVEYVAELGGDLDDALFAFMTLLGDYARLRTEIKSLWAELKAGRLDLAAVSVATNAAFELARSMEDETTPLLNRKGGSGVVMEMYLRAACAVSGIDIDSPGCNCLILTSARLNGYRIANNLLSIVSCYNGKFGRYDEDLGGNATTNKKKWQQDQCAMMEFMADLDFLASNLSTGTVEDELIGGMREWMAKPSDPDFTALCRRGFDGMQQEHLRARKAMLQVPSSFSGRANILRLTTAWNCNHIWKCRGYAPGHGLLPRPPSESYESWSSDYLNPKFLCHNPLYRGLWIHNLCYTLHYQGVQYAAPSATVLGATQLYHEDLEAFMAMHGNSTFFVGNPPTDLDGYFKNYCLSTGSSIASWAPSRSQPNSKMGKSKPKKAIVNSDNRRNMKNLGLVSMHMRIRLVPTNARAPLSKELVEVILDAGRQQAVLDGKGHIRQDMKKKAKKIREQKAASANTSILTPVHPPQVRFECFVLHNACQHLLLLLKVKSSQVTGVDVSCFLPPQKAPTPELHFLVGYVFATASGHSDLNVKASDGTPVLFSAAAETMREFLPEYGHVIKDTAARKIMRDEVEDCAFPYDDSDTWGTERIFQKFESMGEAAARLSQNLDLEGCPVQ</sequence>
<dbReference type="PANTHER" id="PTHR38795:SF1">
    <property type="entry name" value="DUF6604 DOMAIN-CONTAINING PROTEIN"/>
    <property type="match status" value="1"/>
</dbReference>